<dbReference type="PANTHER" id="PTHR12558:SF13">
    <property type="entry name" value="CELL DIVISION CYCLE PROTEIN 27 HOMOLOG"/>
    <property type="match status" value="1"/>
</dbReference>
<dbReference type="Gene3D" id="3.40.50.2000">
    <property type="entry name" value="Glycogen Phosphorylase B"/>
    <property type="match status" value="1"/>
</dbReference>
<organism evidence="2 3">
    <name type="scientific">Rubinisphaera italica</name>
    <dbReference type="NCBI Taxonomy" id="2527969"/>
    <lineage>
        <taxon>Bacteria</taxon>
        <taxon>Pseudomonadati</taxon>
        <taxon>Planctomycetota</taxon>
        <taxon>Planctomycetia</taxon>
        <taxon>Planctomycetales</taxon>
        <taxon>Planctomycetaceae</taxon>
        <taxon>Rubinisphaera</taxon>
    </lineage>
</organism>
<dbReference type="OrthoDB" id="9778733at2"/>
<dbReference type="RefSeq" id="WP_146504074.1">
    <property type="nucleotide sequence ID" value="NZ_SJPG01000001.1"/>
</dbReference>
<dbReference type="EMBL" id="SJPG01000001">
    <property type="protein sequence ID" value="TWT62188.1"/>
    <property type="molecule type" value="Genomic_DNA"/>
</dbReference>
<feature type="repeat" description="TPR" evidence="1">
    <location>
        <begin position="109"/>
        <end position="142"/>
    </location>
</feature>
<feature type="repeat" description="TPR" evidence="1">
    <location>
        <begin position="75"/>
        <end position="108"/>
    </location>
</feature>
<dbReference type="InterPro" id="IPR011990">
    <property type="entry name" value="TPR-like_helical_dom_sf"/>
</dbReference>
<dbReference type="InterPro" id="IPR002201">
    <property type="entry name" value="Glyco_trans_9"/>
</dbReference>
<name>A0A5C5XHM2_9PLAN</name>
<feature type="repeat" description="TPR" evidence="1">
    <location>
        <begin position="248"/>
        <end position="281"/>
    </location>
</feature>
<dbReference type="Pfam" id="PF01075">
    <property type="entry name" value="Glyco_transf_9"/>
    <property type="match status" value="1"/>
</dbReference>
<dbReference type="PROSITE" id="PS50293">
    <property type="entry name" value="TPR_REGION"/>
    <property type="match status" value="1"/>
</dbReference>
<evidence type="ECO:0000313" key="2">
    <source>
        <dbReference type="EMBL" id="TWT62188.1"/>
    </source>
</evidence>
<proteinExistence type="predicted"/>
<keyword evidence="1" id="KW-0802">TPR repeat</keyword>
<protein>
    <submittedName>
        <fullName evidence="2">Lipoprotein NlpI</fullName>
    </submittedName>
</protein>
<dbReference type="Proteomes" id="UP000316095">
    <property type="component" value="Unassembled WGS sequence"/>
</dbReference>
<dbReference type="InterPro" id="IPR019734">
    <property type="entry name" value="TPR_rpt"/>
</dbReference>
<dbReference type="Gene3D" id="1.25.40.10">
    <property type="entry name" value="Tetratricopeptide repeat domain"/>
    <property type="match status" value="3"/>
</dbReference>
<evidence type="ECO:0000313" key="3">
    <source>
        <dbReference type="Proteomes" id="UP000316095"/>
    </source>
</evidence>
<reference evidence="2 3" key="1">
    <citation type="submission" date="2019-02" db="EMBL/GenBank/DDBJ databases">
        <title>Deep-cultivation of Planctomycetes and their phenomic and genomic characterization uncovers novel biology.</title>
        <authorList>
            <person name="Wiegand S."/>
            <person name="Jogler M."/>
            <person name="Boedeker C."/>
            <person name="Pinto D."/>
            <person name="Vollmers J."/>
            <person name="Rivas-Marin E."/>
            <person name="Kohn T."/>
            <person name="Peeters S.H."/>
            <person name="Heuer A."/>
            <person name="Rast P."/>
            <person name="Oberbeckmann S."/>
            <person name="Bunk B."/>
            <person name="Jeske O."/>
            <person name="Meyerdierks A."/>
            <person name="Storesund J.E."/>
            <person name="Kallscheuer N."/>
            <person name="Luecker S."/>
            <person name="Lage O.M."/>
            <person name="Pohl T."/>
            <person name="Merkel B.J."/>
            <person name="Hornburger P."/>
            <person name="Mueller R.-W."/>
            <person name="Bruemmer F."/>
            <person name="Labrenz M."/>
            <person name="Spormann A.M."/>
            <person name="Op Den Camp H."/>
            <person name="Overmann J."/>
            <person name="Amann R."/>
            <person name="Jetten M.S.M."/>
            <person name="Mascher T."/>
            <person name="Medema M.H."/>
            <person name="Devos D.P."/>
            <person name="Kaster A.-K."/>
            <person name="Ovreas L."/>
            <person name="Rohde M."/>
            <person name="Galperin M.Y."/>
            <person name="Jogler C."/>
        </authorList>
    </citation>
    <scope>NUCLEOTIDE SEQUENCE [LARGE SCALE GENOMIC DNA]</scope>
    <source>
        <strain evidence="2 3">Pan54</strain>
    </source>
</reference>
<dbReference type="AlphaFoldDB" id="A0A5C5XHM2"/>
<evidence type="ECO:0000256" key="1">
    <source>
        <dbReference type="PROSITE-ProRule" id="PRU00339"/>
    </source>
</evidence>
<accession>A0A5C5XHM2</accession>
<keyword evidence="3" id="KW-1185">Reference proteome</keyword>
<dbReference type="Pfam" id="PF00515">
    <property type="entry name" value="TPR_1"/>
    <property type="match status" value="1"/>
</dbReference>
<dbReference type="SUPFAM" id="SSF48452">
    <property type="entry name" value="TPR-like"/>
    <property type="match status" value="2"/>
</dbReference>
<dbReference type="PROSITE" id="PS50005">
    <property type="entry name" value="TPR"/>
    <property type="match status" value="3"/>
</dbReference>
<dbReference type="PANTHER" id="PTHR12558">
    <property type="entry name" value="CELL DIVISION CYCLE 16,23,27"/>
    <property type="match status" value="1"/>
</dbReference>
<dbReference type="GO" id="GO:0016757">
    <property type="term" value="F:glycosyltransferase activity"/>
    <property type="evidence" value="ECO:0007669"/>
    <property type="project" value="InterPro"/>
</dbReference>
<dbReference type="SUPFAM" id="SSF53756">
    <property type="entry name" value="UDP-Glycosyltransferase/glycogen phosphorylase"/>
    <property type="match status" value="1"/>
</dbReference>
<keyword evidence="2" id="KW-0449">Lipoprotein</keyword>
<dbReference type="SMART" id="SM00028">
    <property type="entry name" value="TPR"/>
    <property type="match status" value="6"/>
</dbReference>
<comment type="caution">
    <text evidence="2">The sequence shown here is derived from an EMBL/GenBank/DDBJ whole genome shotgun (WGS) entry which is preliminary data.</text>
</comment>
<dbReference type="Pfam" id="PF14559">
    <property type="entry name" value="TPR_19"/>
    <property type="match status" value="1"/>
</dbReference>
<sequence>MTPSESTRDQQLAQATNAHQQGNFQAAEALYRQLLDSHQDDNVGYLLGTLLLQKGDAALAVEHLKPIAERHPESTDLHNNLGVAYQTLNQRQEAVKAFQASLKADQNYPQGWQNLGKLLFEMKHVREAEKCYREAVRLLPDDQACRQDWIQALITTEQWTEASQEIETLLQKDLSSETEIEWKTQAAFVQAQLHNYVEATRLSEEVQARQPENISILANLSYLYEHIGEIDKAIAAGLEAQDKAPHSAEIANNLGVAYRSAHRMDEALAAFSKSIELNPDLPLATFNRGSTLLLTENYSAGWADYERRLSLIPQPEELNGLKRWSGEKISGQKLLIVCDQGFGDLLMFARFLPLIRERSDAVTIFRAPPEMLRLLNASRVEGLPLADIFISEDDPLPQADCMFPLMSAASQFDLEIEGIGMQNSYLQSPENPQIVKWLESTSVNSQKTVGLCWRGNAAQAQDHVRTMTLETLFPLSDIPGIRWVSLQMDANENELETWPGEIIPAKDHVKDFADTAAILQEIDLLITVDTAICHLAGAMQRPVWNMLPHTPDWRWHLNRKDSPWYPSMQLYRQAEWGNWKSVVEKLAADLQ</sequence>
<gene>
    <name evidence="2" type="ORF">Pan54_29290</name>
</gene>